<organism evidence="4 5">
    <name type="scientific">Sulfuriferula nivalis</name>
    <dbReference type="NCBI Taxonomy" id="2675298"/>
    <lineage>
        <taxon>Bacteria</taxon>
        <taxon>Pseudomonadati</taxon>
        <taxon>Pseudomonadota</taxon>
        <taxon>Betaproteobacteria</taxon>
        <taxon>Nitrosomonadales</taxon>
        <taxon>Sulfuricellaceae</taxon>
        <taxon>Sulfuriferula</taxon>
    </lineage>
</organism>
<dbReference type="AlphaFoldDB" id="A0A809S511"/>
<dbReference type="Pfam" id="PF05433">
    <property type="entry name" value="Rick_17kDa_Anti"/>
    <property type="match status" value="1"/>
</dbReference>
<dbReference type="PANTHER" id="PTHR35603">
    <property type="match status" value="1"/>
</dbReference>
<protein>
    <recommendedName>
        <fullName evidence="3">Glycine zipper 2TM domain-containing protein</fullName>
    </recommendedName>
</protein>
<comment type="subcellular location">
    <subcellularLocation>
        <location evidence="1">Membrane</location>
    </subcellularLocation>
</comment>
<reference evidence="5" key="1">
    <citation type="submission" date="2019-11" db="EMBL/GenBank/DDBJ databases">
        <title>Isolation and characterization of a novel species in the genus Sulfuriferula.</title>
        <authorList>
            <person name="Mochizuki J."/>
            <person name="Kojima H."/>
            <person name="Fukui M."/>
        </authorList>
    </citation>
    <scope>NUCLEOTIDE SEQUENCE [LARGE SCALE GENOMIC DNA]</scope>
    <source>
        <strain evidence="5">SGTM</strain>
    </source>
</reference>
<dbReference type="InterPro" id="IPR051407">
    <property type="entry name" value="Bact_OM_lipoprot/Surf_antigen"/>
</dbReference>
<evidence type="ECO:0000313" key="5">
    <source>
        <dbReference type="Proteomes" id="UP000463939"/>
    </source>
</evidence>
<accession>A0A809S511</accession>
<evidence type="ECO:0000256" key="1">
    <source>
        <dbReference type="ARBA" id="ARBA00004370"/>
    </source>
</evidence>
<evidence type="ECO:0000259" key="3">
    <source>
        <dbReference type="Pfam" id="PF05433"/>
    </source>
</evidence>
<dbReference type="InterPro" id="IPR008816">
    <property type="entry name" value="Gly_zipper_2TM_dom"/>
</dbReference>
<dbReference type="EMBL" id="AP021881">
    <property type="protein sequence ID" value="BBP02208.1"/>
    <property type="molecule type" value="Genomic_DNA"/>
</dbReference>
<keyword evidence="5" id="KW-1185">Reference proteome</keyword>
<name>A0A809S511_9PROT</name>
<proteinExistence type="predicted"/>
<keyword evidence="2" id="KW-0472">Membrane</keyword>
<dbReference type="RefSeq" id="WP_162085879.1">
    <property type="nucleotide sequence ID" value="NZ_AP021881.1"/>
</dbReference>
<dbReference type="PANTHER" id="PTHR35603:SF2">
    <property type="entry name" value="OUTER MEMBRANE LIPOPROTEIN"/>
    <property type="match status" value="1"/>
</dbReference>
<sequence length="183" mass="18945">MDKSLLIGLVAGAAAVTAIGGVAGYKVMHAEPAYAEVVSVDPVTETVRTSHRVCKDVAVVHRAPVKDENRIAGTAIGAVLGGVLGNQVGGGTGRTVATVAGAAAGGYAGNHVQENMQESDKQTEIKSRCKTEYESAKKTLGYDVVYRLGSKQGKVRMDHNPGQQIPVQNGRLILTPAVAVTPV</sequence>
<dbReference type="GO" id="GO:0019867">
    <property type="term" value="C:outer membrane"/>
    <property type="evidence" value="ECO:0007669"/>
    <property type="project" value="InterPro"/>
</dbReference>
<evidence type="ECO:0000313" key="4">
    <source>
        <dbReference type="EMBL" id="BBP02208.1"/>
    </source>
</evidence>
<evidence type="ECO:0000256" key="2">
    <source>
        <dbReference type="ARBA" id="ARBA00023136"/>
    </source>
</evidence>
<dbReference type="KEGG" id="sniv:SFSGTM_29160"/>
<dbReference type="NCBIfam" id="NF008437">
    <property type="entry name" value="PRK11280.1"/>
    <property type="match status" value="1"/>
</dbReference>
<feature type="domain" description="Glycine zipper 2TM" evidence="3">
    <location>
        <begin position="72"/>
        <end position="112"/>
    </location>
</feature>
<gene>
    <name evidence="4" type="ORF">SFSGTM_29160</name>
</gene>
<dbReference type="Proteomes" id="UP000463939">
    <property type="component" value="Chromosome"/>
</dbReference>